<evidence type="ECO:0000313" key="10">
    <source>
        <dbReference type="Proteomes" id="UP000654345"/>
    </source>
</evidence>
<name>A0ABQ3V3V7_9CHLR</name>
<proteinExistence type="inferred from homology"/>
<reference evidence="9 10" key="1">
    <citation type="journal article" date="2021" name="Int. J. Syst. Evol. Microbiol.">
        <title>Reticulibacter mediterranei gen. nov., sp. nov., within the new family Reticulibacteraceae fam. nov., and Ktedonospora formicarum gen. nov., sp. nov., Ktedonobacter robiniae sp. nov., Dictyobacter formicarum sp. nov. and Dictyobacter arantiisoli sp. nov., belonging to the class Ktedonobacteria.</title>
        <authorList>
            <person name="Yabe S."/>
            <person name="Zheng Y."/>
            <person name="Wang C.M."/>
            <person name="Sakai Y."/>
            <person name="Abe K."/>
            <person name="Yokota A."/>
            <person name="Donadio S."/>
            <person name="Cavaletti L."/>
            <person name="Monciardini P."/>
        </authorList>
    </citation>
    <scope>NUCLEOTIDE SEQUENCE [LARGE SCALE GENOMIC DNA]</scope>
    <source>
        <strain evidence="9 10">SOSP1-30</strain>
    </source>
</reference>
<keyword evidence="3" id="KW-1003">Cell membrane</keyword>
<comment type="subcellular location">
    <subcellularLocation>
        <location evidence="1 7">Cell membrane</location>
        <topology evidence="1 7">Multi-pass membrane protein</topology>
    </subcellularLocation>
</comment>
<evidence type="ECO:0000256" key="2">
    <source>
        <dbReference type="ARBA" id="ARBA00022448"/>
    </source>
</evidence>
<evidence type="ECO:0000256" key="4">
    <source>
        <dbReference type="ARBA" id="ARBA00022692"/>
    </source>
</evidence>
<dbReference type="PANTHER" id="PTHR43386">
    <property type="entry name" value="OLIGOPEPTIDE TRANSPORT SYSTEM PERMEASE PROTEIN APPC"/>
    <property type="match status" value="1"/>
</dbReference>
<dbReference type="EMBL" id="BNJG01000003">
    <property type="protein sequence ID" value="GHO59641.1"/>
    <property type="molecule type" value="Genomic_DNA"/>
</dbReference>
<feature type="transmembrane region" description="Helical" evidence="7">
    <location>
        <begin position="227"/>
        <end position="248"/>
    </location>
</feature>
<evidence type="ECO:0000313" key="9">
    <source>
        <dbReference type="EMBL" id="GHO59641.1"/>
    </source>
</evidence>
<comment type="similarity">
    <text evidence="7">Belongs to the binding-protein-dependent transport system permease family.</text>
</comment>
<accession>A0ABQ3V3V7</accession>
<dbReference type="InterPro" id="IPR000515">
    <property type="entry name" value="MetI-like"/>
</dbReference>
<evidence type="ECO:0000256" key="5">
    <source>
        <dbReference type="ARBA" id="ARBA00022989"/>
    </source>
</evidence>
<dbReference type="InterPro" id="IPR050366">
    <property type="entry name" value="BP-dependent_transpt_permease"/>
</dbReference>
<evidence type="ECO:0000256" key="1">
    <source>
        <dbReference type="ARBA" id="ARBA00004651"/>
    </source>
</evidence>
<keyword evidence="5 7" id="KW-1133">Transmembrane helix</keyword>
<dbReference type="RefSeq" id="WP_201375808.1">
    <property type="nucleotide sequence ID" value="NZ_BNJG01000003.1"/>
</dbReference>
<sequence length="336" mass="36229">MGIDRGTPPNTQGVLNEPVAPGILTTASPETVIVPAKKQSLWKTFVSVVTVNPRMTTGFCILGFFVLLGLVGPFLAHYNPTGLSNDLFQGPSAKHWLGTTPRGEDIFAQLAYGTRSSLLISFVAAIGSTLLSMVIGLTAGYFGGWVDDVLSFLTNIFLVLPGLPLAIVIAAFAVKGTWTIIAVLLLTSWPWGARVLRAQTLSISQREFVGASRLMGERPWRIIFSEILPNEIAIVSSGFVGTFIYAALTEVALEFLGLGDATTPTWGVILYWAQSENALLSGGWWQFVPPGLCVAVLCAGLAFINFGIDEFANPALRTERGLRKLLRLTKRMKVVA</sequence>
<feature type="domain" description="ABC transmembrane type-1" evidence="8">
    <location>
        <begin position="118"/>
        <end position="305"/>
    </location>
</feature>
<gene>
    <name evidence="9" type="ORF">KSB_81160</name>
</gene>
<organism evidence="9 10">
    <name type="scientific">Ktedonobacter robiniae</name>
    <dbReference type="NCBI Taxonomy" id="2778365"/>
    <lineage>
        <taxon>Bacteria</taxon>
        <taxon>Bacillati</taxon>
        <taxon>Chloroflexota</taxon>
        <taxon>Ktedonobacteria</taxon>
        <taxon>Ktedonobacterales</taxon>
        <taxon>Ktedonobacteraceae</taxon>
        <taxon>Ktedonobacter</taxon>
    </lineage>
</organism>
<keyword evidence="10" id="KW-1185">Reference proteome</keyword>
<protein>
    <recommendedName>
        <fullName evidence="8">ABC transmembrane type-1 domain-containing protein</fullName>
    </recommendedName>
</protein>
<dbReference type="CDD" id="cd06261">
    <property type="entry name" value="TM_PBP2"/>
    <property type="match status" value="1"/>
</dbReference>
<dbReference type="PANTHER" id="PTHR43386:SF1">
    <property type="entry name" value="D,D-DIPEPTIDE TRANSPORT SYSTEM PERMEASE PROTEIN DDPC-RELATED"/>
    <property type="match status" value="1"/>
</dbReference>
<evidence type="ECO:0000256" key="3">
    <source>
        <dbReference type="ARBA" id="ARBA00022475"/>
    </source>
</evidence>
<keyword evidence="6 7" id="KW-0472">Membrane</keyword>
<keyword evidence="2 7" id="KW-0813">Transport</keyword>
<dbReference type="InterPro" id="IPR035906">
    <property type="entry name" value="MetI-like_sf"/>
</dbReference>
<feature type="transmembrane region" description="Helical" evidence="7">
    <location>
        <begin position="287"/>
        <end position="308"/>
    </location>
</feature>
<comment type="caution">
    <text evidence="9">The sequence shown here is derived from an EMBL/GenBank/DDBJ whole genome shotgun (WGS) entry which is preliminary data.</text>
</comment>
<dbReference type="PROSITE" id="PS50928">
    <property type="entry name" value="ABC_TM1"/>
    <property type="match status" value="1"/>
</dbReference>
<evidence type="ECO:0000256" key="7">
    <source>
        <dbReference type="RuleBase" id="RU363032"/>
    </source>
</evidence>
<feature type="transmembrane region" description="Helical" evidence="7">
    <location>
        <begin position="59"/>
        <end position="78"/>
    </location>
</feature>
<keyword evidence="4 7" id="KW-0812">Transmembrane</keyword>
<dbReference type="Pfam" id="PF00528">
    <property type="entry name" value="BPD_transp_1"/>
    <property type="match status" value="1"/>
</dbReference>
<evidence type="ECO:0000259" key="8">
    <source>
        <dbReference type="PROSITE" id="PS50928"/>
    </source>
</evidence>
<dbReference type="Proteomes" id="UP000654345">
    <property type="component" value="Unassembled WGS sequence"/>
</dbReference>
<feature type="transmembrane region" description="Helical" evidence="7">
    <location>
        <begin position="118"/>
        <end position="142"/>
    </location>
</feature>
<feature type="transmembrane region" description="Helical" evidence="7">
    <location>
        <begin position="178"/>
        <end position="196"/>
    </location>
</feature>
<feature type="transmembrane region" description="Helical" evidence="7">
    <location>
        <begin position="149"/>
        <end position="172"/>
    </location>
</feature>
<dbReference type="Gene3D" id="1.10.3720.10">
    <property type="entry name" value="MetI-like"/>
    <property type="match status" value="1"/>
</dbReference>
<dbReference type="SUPFAM" id="SSF161098">
    <property type="entry name" value="MetI-like"/>
    <property type="match status" value="1"/>
</dbReference>
<evidence type="ECO:0000256" key="6">
    <source>
        <dbReference type="ARBA" id="ARBA00023136"/>
    </source>
</evidence>